<feature type="transmembrane region" description="Helical" evidence="5">
    <location>
        <begin position="6"/>
        <end position="23"/>
    </location>
</feature>
<gene>
    <name evidence="7" type="ORF">EXM42_04335</name>
</gene>
<evidence type="ECO:0000256" key="3">
    <source>
        <dbReference type="ARBA" id="ARBA00022989"/>
    </source>
</evidence>
<evidence type="ECO:0000313" key="8">
    <source>
        <dbReference type="Proteomes" id="UP000473089"/>
    </source>
</evidence>
<dbReference type="PANTHER" id="PTHR33507:SF3">
    <property type="entry name" value="INNER MEMBRANE PROTEIN YBBJ"/>
    <property type="match status" value="1"/>
</dbReference>
<dbReference type="SUPFAM" id="SSF141322">
    <property type="entry name" value="NfeD domain-like"/>
    <property type="match status" value="1"/>
</dbReference>
<dbReference type="AlphaFoldDB" id="A0A6M0T0G3"/>
<proteinExistence type="predicted"/>
<protein>
    <submittedName>
        <fullName evidence="7">NfeD family protein</fullName>
    </submittedName>
</protein>
<feature type="transmembrane region" description="Helical" evidence="5">
    <location>
        <begin position="53"/>
        <end position="71"/>
    </location>
</feature>
<evidence type="ECO:0000256" key="4">
    <source>
        <dbReference type="ARBA" id="ARBA00023136"/>
    </source>
</evidence>
<dbReference type="GO" id="GO:0005886">
    <property type="term" value="C:plasma membrane"/>
    <property type="evidence" value="ECO:0007669"/>
    <property type="project" value="TreeGrafter"/>
</dbReference>
<organism evidence="7 8">
    <name type="scientific">Clostridium botulinum</name>
    <dbReference type="NCBI Taxonomy" id="1491"/>
    <lineage>
        <taxon>Bacteria</taxon>
        <taxon>Bacillati</taxon>
        <taxon>Bacillota</taxon>
        <taxon>Clostridia</taxon>
        <taxon>Eubacteriales</taxon>
        <taxon>Clostridiaceae</taxon>
        <taxon>Clostridium</taxon>
    </lineage>
</organism>
<keyword evidence="3 5" id="KW-1133">Transmembrane helix</keyword>
<dbReference type="InterPro" id="IPR002810">
    <property type="entry name" value="NfeD-like_C"/>
</dbReference>
<dbReference type="PANTHER" id="PTHR33507">
    <property type="entry name" value="INNER MEMBRANE PROTEIN YBBJ"/>
    <property type="match status" value="1"/>
</dbReference>
<dbReference type="Proteomes" id="UP000473089">
    <property type="component" value="Unassembled WGS sequence"/>
</dbReference>
<evidence type="ECO:0000313" key="7">
    <source>
        <dbReference type="EMBL" id="NFA59651.1"/>
    </source>
</evidence>
<comment type="caution">
    <text evidence="7">The sequence shown here is derived from an EMBL/GenBank/DDBJ whole genome shotgun (WGS) entry which is preliminary data.</text>
</comment>
<keyword evidence="4 5" id="KW-0472">Membrane</keyword>
<name>A0A6M0T0G3_CLOBO</name>
<keyword evidence="2 5" id="KW-0812">Transmembrane</keyword>
<evidence type="ECO:0000259" key="6">
    <source>
        <dbReference type="Pfam" id="PF01957"/>
    </source>
</evidence>
<accession>A0A6M0T0G3</accession>
<reference evidence="7 8" key="1">
    <citation type="submission" date="2019-02" db="EMBL/GenBank/DDBJ databases">
        <title>Genome sequencing of Clostridium botulinum clinical isolates.</title>
        <authorList>
            <person name="Brunt J."/>
            <person name="Van Vliet A.H.M."/>
            <person name="Stringer S.C."/>
            <person name="Grant K.A."/>
            <person name="Carter A.C."/>
            <person name="Peck M.W."/>
        </authorList>
    </citation>
    <scope>NUCLEOTIDE SEQUENCE [LARGE SCALE GENOMIC DNA]</scope>
    <source>
        <strain evidence="7 8">R1125/03</strain>
    </source>
</reference>
<comment type="subcellular location">
    <subcellularLocation>
        <location evidence="1">Membrane</location>
        <topology evidence="1">Multi-pass membrane protein</topology>
    </subcellularLocation>
</comment>
<evidence type="ECO:0000256" key="5">
    <source>
        <dbReference type="SAM" id="Phobius"/>
    </source>
</evidence>
<evidence type="ECO:0000256" key="2">
    <source>
        <dbReference type="ARBA" id="ARBA00022692"/>
    </source>
</evidence>
<evidence type="ECO:0000256" key="1">
    <source>
        <dbReference type="ARBA" id="ARBA00004141"/>
    </source>
</evidence>
<dbReference type="Gene3D" id="2.40.50.140">
    <property type="entry name" value="Nucleic acid-binding proteins"/>
    <property type="match status" value="1"/>
</dbReference>
<dbReference type="InterPro" id="IPR052165">
    <property type="entry name" value="Membrane_assoc_protease"/>
</dbReference>
<sequence>MWSNFSIILWVIVGTAALVLDLATSSFLFVWFTLGAISALIVQVLGYSMPIQIIAFTLISILCMILGYPMVKKIIKKQKGSTLSIEKNYVGETFIADKDIEQEGVLKFQGVYWRTTNNGGYIKKGDKVKIISVKGNKIFVKKVEEE</sequence>
<feature type="domain" description="NfeD-like C-terminal" evidence="6">
    <location>
        <begin position="88"/>
        <end position="142"/>
    </location>
</feature>
<dbReference type="Pfam" id="PF01957">
    <property type="entry name" value="NfeD"/>
    <property type="match status" value="1"/>
</dbReference>
<dbReference type="EMBL" id="SGJP01000006">
    <property type="protein sequence ID" value="NFA59651.1"/>
    <property type="molecule type" value="Genomic_DNA"/>
</dbReference>
<dbReference type="InterPro" id="IPR012340">
    <property type="entry name" value="NA-bd_OB-fold"/>
</dbReference>